<dbReference type="PANTHER" id="PTHR16465:SF0">
    <property type="entry name" value="ZINC FINGER MATRIN-TYPE PROTEIN 5"/>
    <property type="match status" value="1"/>
</dbReference>
<gene>
    <name evidence="6" type="ORF">SI7747_12015304</name>
</gene>
<dbReference type="InterPro" id="IPR036855">
    <property type="entry name" value="Znf_CCCH_sf"/>
</dbReference>
<dbReference type="GO" id="GO:0005689">
    <property type="term" value="C:U12-type spliceosomal complex"/>
    <property type="evidence" value="ECO:0007669"/>
    <property type="project" value="TreeGrafter"/>
</dbReference>
<dbReference type="Proteomes" id="UP001189122">
    <property type="component" value="Unassembled WGS sequence"/>
</dbReference>
<protein>
    <recommendedName>
        <fullName evidence="5">C3H1-type domain-containing protein</fullName>
    </recommendedName>
</protein>
<dbReference type="Pfam" id="PF06220">
    <property type="entry name" value="zf-U1"/>
    <property type="match status" value="1"/>
</dbReference>
<dbReference type="SUPFAM" id="SSF90229">
    <property type="entry name" value="CCCH zinc finger"/>
    <property type="match status" value="1"/>
</dbReference>
<dbReference type="GO" id="GO:0008270">
    <property type="term" value="F:zinc ion binding"/>
    <property type="evidence" value="ECO:0007669"/>
    <property type="project" value="UniProtKB-KW"/>
</dbReference>
<accession>A0A7I8JFJ4</accession>
<dbReference type="GO" id="GO:0003676">
    <property type="term" value="F:nucleic acid binding"/>
    <property type="evidence" value="ECO:0007669"/>
    <property type="project" value="InterPro"/>
</dbReference>
<dbReference type="SUPFAM" id="SSF57667">
    <property type="entry name" value="beta-beta-alpha zinc fingers"/>
    <property type="match status" value="1"/>
</dbReference>
<evidence type="ECO:0000259" key="5">
    <source>
        <dbReference type="PROSITE" id="PS50103"/>
    </source>
</evidence>
<sequence>MPLGKYYCDYCDKQFQDTPLARKRHLEGAQHQRAKALCMRPSALLKSTFLGWRRGFRKGLPPVGFCNNFVRTGFCQFGDGCRYFHPSRNLQNANQVIPGPDAAVSAHSASFVRSQLIRSSNMTGDQVTVSWGILPLSLRPPLESGYPRLPFVDWVETCV</sequence>
<dbReference type="AlphaFoldDB" id="A0A7I8JFJ4"/>
<dbReference type="InterPro" id="IPR000571">
    <property type="entry name" value="Znf_CCCH"/>
</dbReference>
<feature type="zinc finger region" description="C3H1-type" evidence="4">
    <location>
        <begin position="60"/>
        <end position="88"/>
    </location>
</feature>
<evidence type="ECO:0000256" key="2">
    <source>
        <dbReference type="ARBA" id="ARBA00022771"/>
    </source>
</evidence>
<feature type="domain" description="C3H1-type" evidence="5">
    <location>
        <begin position="60"/>
        <end position="88"/>
    </location>
</feature>
<evidence type="ECO:0000313" key="6">
    <source>
        <dbReference type="EMBL" id="CAA2629666.1"/>
    </source>
</evidence>
<dbReference type="PROSITE" id="PS50103">
    <property type="entry name" value="ZF_C3H1"/>
    <property type="match status" value="1"/>
</dbReference>
<dbReference type="Gene3D" id="3.30.160.60">
    <property type="entry name" value="Classic Zinc Finger"/>
    <property type="match status" value="1"/>
</dbReference>
<keyword evidence="1 4" id="KW-0479">Metal-binding</keyword>
<keyword evidence="2 4" id="KW-0863">Zinc-finger</keyword>
<evidence type="ECO:0000256" key="3">
    <source>
        <dbReference type="ARBA" id="ARBA00022833"/>
    </source>
</evidence>
<keyword evidence="3 4" id="KW-0862">Zinc</keyword>
<evidence type="ECO:0000313" key="7">
    <source>
        <dbReference type="Proteomes" id="UP001189122"/>
    </source>
</evidence>
<keyword evidence="7" id="KW-1185">Reference proteome</keyword>
<evidence type="ECO:0000256" key="1">
    <source>
        <dbReference type="ARBA" id="ARBA00022723"/>
    </source>
</evidence>
<evidence type="ECO:0000256" key="4">
    <source>
        <dbReference type="PROSITE-ProRule" id="PRU00723"/>
    </source>
</evidence>
<dbReference type="PANTHER" id="PTHR16465">
    <property type="entry name" value="NUCLEASE-RELATED"/>
    <property type="match status" value="1"/>
</dbReference>
<dbReference type="InterPro" id="IPR003604">
    <property type="entry name" value="Matrin/U1-like-C_Znf_C2H2"/>
</dbReference>
<dbReference type="EMBL" id="LR743599">
    <property type="protein sequence ID" value="CAA2629666.1"/>
    <property type="molecule type" value="Genomic_DNA"/>
</dbReference>
<dbReference type="EMBL" id="CACRZD030000012">
    <property type="protein sequence ID" value="CAA6668909.1"/>
    <property type="molecule type" value="Genomic_DNA"/>
</dbReference>
<name>A0A7I8JFJ4_SPIIN</name>
<organism evidence="6">
    <name type="scientific">Spirodela intermedia</name>
    <name type="common">Intermediate duckweed</name>
    <dbReference type="NCBI Taxonomy" id="51605"/>
    <lineage>
        <taxon>Eukaryota</taxon>
        <taxon>Viridiplantae</taxon>
        <taxon>Streptophyta</taxon>
        <taxon>Embryophyta</taxon>
        <taxon>Tracheophyta</taxon>
        <taxon>Spermatophyta</taxon>
        <taxon>Magnoliopsida</taxon>
        <taxon>Liliopsida</taxon>
        <taxon>Araceae</taxon>
        <taxon>Lemnoideae</taxon>
        <taxon>Spirodela</taxon>
    </lineage>
</organism>
<dbReference type="SMART" id="SM00451">
    <property type="entry name" value="ZnF_U1"/>
    <property type="match status" value="1"/>
</dbReference>
<dbReference type="InterPro" id="IPR013085">
    <property type="entry name" value="U1-CZ_Znf_C2H2"/>
</dbReference>
<reference evidence="6 7" key="1">
    <citation type="submission" date="2019-12" db="EMBL/GenBank/DDBJ databases">
        <authorList>
            <person name="Scholz U."/>
            <person name="Mascher M."/>
            <person name="Fiebig A."/>
        </authorList>
    </citation>
    <scope>NUCLEOTIDE SEQUENCE</scope>
</reference>
<dbReference type="InterPro" id="IPR036236">
    <property type="entry name" value="Znf_C2H2_sf"/>
</dbReference>
<proteinExistence type="predicted"/>